<dbReference type="PANTHER" id="PTHR30580">
    <property type="entry name" value="PRIMOSOMAL PROTEIN N"/>
    <property type="match status" value="1"/>
</dbReference>
<dbReference type="EMBL" id="LDJX01000001">
    <property type="protein sequence ID" value="KPM33721.1"/>
    <property type="molecule type" value="Genomic_DNA"/>
</dbReference>
<feature type="binding site" evidence="12">
    <location>
        <position position="534"/>
    </location>
    <ligand>
        <name>Zn(2+)</name>
        <dbReference type="ChEBI" id="CHEBI:29105"/>
        <label>2</label>
    </ligand>
</feature>
<dbReference type="Gene3D" id="3.40.50.300">
    <property type="entry name" value="P-loop containing nucleotide triphosphate hydrolases"/>
    <property type="match status" value="2"/>
</dbReference>
<dbReference type="SUPFAM" id="SSF52540">
    <property type="entry name" value="P-loop containing nucleoside triphosphate hydrolases"/>
    <property type="match status" value="2"/>
</dbReference>
<keyword evidence="2 12" id="KW-0235">DNA replication</keyword>
<keyword evidence="4 12" id="KW-0547">Nucleotide-binding</keyword>
<feature type="binding site" evidence="12">
    <location>
        <position position="525"/>
    </location>
    <ligand>
        <name>Zn(2+)</name>
        <dbReference type="ChEBI" id="CHEBI:29105"/>
        <label>1</label>
    </ligand>
</feature>
<dbReference type="Proteomes" id="UP000050280">
    <property type="component" value="Unassembled WGS sequence"/>
</dbReference>
<dbReference type="Pfam" id="PF00270">
    <property type="entry name" value="DEAD"/>
    <property type="match status" value="1"/>
</dbReference>
<dbReference type="InterPro" id="IPR014001">
    <property type="entry name" value="Helicase_ATP-bd"/>
</dbReference>
<evidence type="ECO:0000256" key="5">
    <source>
        <dbReference type="ARBA" id="ARBA00022801"/>
    </source>
</evidence>
<dbReference type="FunFam" id="3.40.50.300:FF:000489">
    <property type="entry name" value="Primosome assembly protein PriA"/>
    <property type="match status" value="1"/>
</dbReference>
<keyword evidence="15" id="KW-1185">Reference proteome</keyword>
<dbReference type="FunFam" id="3.40.1440.60:FF:000001">
    <property type="entry name" value="Primosomal protein N"/>
    <property type="match status" value="1"/>
</dbReference>
<dbReference type="PROSITE" id="PS51192">
    <property type="entry name" value="HELICASE_ATP_BIND_1"/>
    <property type="match status" value="1"/>
</dbReference>
<dbReference type="InterPro" id="IPR041222">
    <property type="entry name" value="PriA_3primeBD"/>
</dbReference>
<dbReference type="SMART" id="SM00490">
    <property type="entry name" value="HELICc"/>
    <property type="match status" value="1"/>
</dbReference>
<feature type="binding site" evidence="12">
    <location>
        <position position="565"/>
    </location>
    <ligand>
        <name>Zn(2+)</name>
        <dbReference type="ChEBI" id="CHEBI:29105"/>
        <label>1</label>
    </ligand>
</feature>
<dbReference type="GO" id="GO:0006310">
    <property type="term" value="P:DNA recombination"/>
    <property type="evidence" value="ECO:0007669"/>
    <property type="project" value="InterPro"/>
</dbReference>
<keyword evidence="3 12" id="KW-0479">Metal-binding</keyword>
<dbReference type="InterPro" id="IPR042115">
    <property type="entry name" value="PriA_3primeBD_sf"/>
</dbReference>
<dbReference type="Pfam" id="PF18074">
    <property type="entry name" value="PriA_C"/>
    <property type="match status" value="1"/>
</dbReference>
<dbReference type="GO" id="GO:0005524">
    <property type="term" value="F:ATP binding"/>
    <property type="evidence" value="ECO:0007669"/>
    <property type="project" value="UniProtKB-UniRule"/>
</dbReference>
<evidence type="ECO:0000256" key="1">
    <source>
        <dbReference type="ARBA" id="ARBA00022515"/>
    </source>
</evidence>
<dbReference type="GO" id="GO:0016887">
    <property type="term" value="F:ATP hydrolysis activity"/>
    <property type="evidence" value="ECO:0007669"/>
    <property type="project" value="RHEA"/>
</dbReference>
<evidence type="ECO:0000256" key="2">
    <source>
        <dbReference type="ARBA" id="ARBA00022705"/>
    </source>
</evidence>
<comment type="cofactor">
    <cofactor evidence="12">
        <name>Zn(2+)</name>
        <dbReference type="ChEBI" id="CHEBI:29105"/>
    </cofactor>
    <text evidence="12">Binds 2 zinc ions per subunit.</text>
</comment>
<keyword evidence="9 12" id="KW-0238">DNA-binding</keyword>
<evidence type="ECO:0000256" key="10">
    <source>
        <dbReference type="ARBA" id="ARBA00023235"/>
    </source>
</evidence>
<dbReference type="CDD" id="cd18804">
    <property type="entry name" value="SF2_C_priA"/>
    <property type="match status" value="1"/>
</dbReference>
<evidence type="ECO:0000256" key="11">
    <source>
        <dbReference type="ARBA" id="ARBA00048988"/>
    </source>
</evidence>
<keyword evidence="8 12" id="KW-0067">ATP-binding</keyword>
<dbReference type="GO" id="GO:0006302">
    <property type="term" value="P:double-strand break repair"/>
    <property type="evidence" value="ECO:0007669"/>
    <property type="project" value="InterPro"/>
</dbReference>
<dbReference type="RefSeq" id="WP_054558024.1">
    <property type="nucleotide sequence ID" value="NZ_LDJX01000001.1"/>
</dbReference>
<keyword evidence="6 12" id="KW-0347">Helicase</keyword>
<feature type="binding site" evidence="12">
    <location>
        <position position="528"/>
    </location>
    <ligand>
        <name>Zn(2+)</name>
        <dbReference type="ChEBI" id="CHEBI:29105"/>
        <label>1</label>
    </ligand>
</feature>
<evidence type="ECO:0000313" key="15">
    <source>
        <dbReference type="Proteomes" id="UP000050280"/>
    </source>
</evidence>
<dbReference type="NCBIfam" id="TIGR00595">
    <property type="entry name" value="priA"/>
    <property type="match status" value="1"/>
</dbReference>
<reference evidence="14 15" key="1">
    <citation type="submission" date="2015-09" db="EMBL/GenBank/DDBJ databases">
        <title>Genome sequence of the marine flavobacterium Croceitalea dokdonensis DOKDO 023 that contains proton- and sodium-pumping rhodopsins.</title>
        <authorList>
            <person name="Kwon S.-K."/>
            <person name="Lee H.K."/>
            <person name="Kwak M.-J."/>
            <person name="Kim J.F."/>
        </authorList>
    </citation>
    <scope>NUCLEOTIDE SEQUENCE [LARGE SCALE GENOMIC DNA]</scope>
    <source>
        <strain evidence="14 15">DOKDO 023</strain>
    </source>
</reference>
<dbReference type="GO" id="GO:0008270">
    <property type="term" value="F:zinc ion binding"/>
    <property type="evidence" value="ECO:0007669"/>
    <property type="project" value="UniProtKB-UniRule"/>
</dbReference>
<dbReference type="PATRIC" id="fig|1300341.3.peg.621"/>
<dbReference type="GO" id="GO:0006269">
    <property type="term" value="P:DNA replication, synthesis of primer"/>
    <property type="evidence" value="ECO:0007669"/>
    <property type="project" value="UniProtKB-KW"/>
</dbReference>
<evidence type="ECO:0000259" key="13">
    <source>
        <dbReference type="PROSITE" id="PS51192"/>
    </source>
</evidence>
<dbReference type="InterPro" id="IPR040498">
    <property type="entry name" value="PriA_CRR"/>
</dbReference>
<accession>A0A0P7B2M1</accession>
<dbReference type="Gene3D" id="3.40.1440.60">
    <property type="entry name" value="PriA, 3(prime) DNA-binding domain"/>
    <property type="match status" value="1"/>
</dbReference>
<dbReference type="InterPro" id="IPR001650">
    <property type="entry name" value="Helicase_C-like"/>
</dbReference>
<dbReference type="SMART" id="SM00487">
    <property type="entry name" value="DEXDc"/>
    <property type="match status" value="1"/>
</dbReference>
<dbReference type="EC" id="5.6.2.4" evidence="12"/>
<dbReference type="InterPro" id="IPR005259">
    <property type="entry name" value="PriA"/>
</dbReference>
<dbReference type="InterPro" id="IPR041236">
    <property type="entry name" value="PriA_C"/>
</dbReference>
<feature type="binding site" evidence="12">
    <location>
        <position position="555"/>
    </location>
    <ligand>
        <name>Zn(2+)</name>
        <dbReference type="ChEBI" id="CHEBI:29105"/>
        <label>2</label>
    </ligand>
</feature>
<dbReference type="CDD" id="cd17929">
    <property type="entry name" value="DEXHc_priA"/>
    <property type="match status" value="1"/>
</dbReference>
<feature type="binding site" evidence="12">
    <location>
        <position position="568"/>
    </location>
    <ligand>
        <name>Zn(2+)</name>
        <dbReference type="ChEBI" id="CHEBI:29105"/>
        <label>1</label>
    </ligand>
</feature>
<evidence type="ECO:0000313" key="14">
    <source>
        <dbReference type="EMBL" id="KPM33721.1"/>
    </source>
</evidence>
<dbReference type="HAMAP" id="MF_00983">
    <property type="entry name" value="PriA"/>
    <property type="match status" value="1"/>
</dbReference>
<gene>
    <name evidence="12" type="primary">priA</name>
    <name evidence="14" type="ORF">I595_627</name>
</gene>
<sequence>MGFFVDILLPIPLERLFTYSIDASDATDIQPGMRISVPFGKSKIYTGLAIKVHQNPPTAYEAKPIHQILDTVPMVLPKQLQHWRWISTYYLCTLGEVFRSAVPSAFLLESETIIYANKFDDIESLDLSDEEYLVLEALQHQSSLKVDELVSIVERKNVIPLINGLVNKKLIHTKEQLFQQYQPKMVKYVKLQQHYEFEENLQTVLDGLKRAPKQMDAVLTYFQLTSQTKKPLRLKELEAKSKAAYATIKGLVDKGIFEFYEMQTDRVTFEPNSKMVSDLVFNEEQLTALGSIKKSFKIKKPCLLHGVTSSGKTEVYVNLISEVISTGKQVLYLLPEIALTTQLIARLKAYFGNKIAVFHSKYSLNERVEVWNGVLQGKSSAQIVIGARSSIFLPFCNLGLVVVDEEHENSFKQFDPAPRYHGRDAAVVLAKLHDAKCLLGSATPSLESYQNTMTGKYTLAKITQRYGNVLMPQIELVDIKEATRKKRMKGRFSDRLWNEITETLDAGEQVIIFQNRRGFAPIVECTSCGHASQCPNCDVSLTFHQNRNQLRCHYCGYHSAILKTCQACGNATLDTKGFGTEQVQEELIGLFPDRTIGRMDLDSTRGKFAYAKIINAFEQHEMDILVGTQMVTKGLDFRNVGLVGVMNADNLLNFPDYRAHERSFQLLTQVAGRAGRTEKRGKVLIQTYNPYHSILQQVSNYDYDHMFAEQLYEREQFKYPPTNKIIKLTLKDKDYNKLNEASDWFCGSLRNVLNAQVLGPEYPAIARIRNQYHKHVIIKVKKANQTEGIKKSIKRVQNSFNAISKYRSIRLAFDVDHV</sequence>
<evidence type="ECO:0000256" key="9">
    <source>
        <dbReference type="ARBA" id="ARBA00023125"/>
    </source>
</evidence>
<feature type="domain" description="Helicase ATP-binding" evidence="13">
    <location>
        <begin position="293"/>
        <end position="462"/>
    </location>
</feature>
<dbReference type="GO" id="GO:0006270">
    <property type="term" value="P:DNA replication initiation"/>
    <property type="evidence" value="ECO:0007669"/>
    <property type="project" value="TreeGrafter"/>
</dbReference>
<comment type="catalytic activity">
    <reaction evidence="11 12">
        <text>ATP + H2O = ADP + phosphate + H(+)</text>
        <dbReference type="Rhea" id="RHEA:13065"/>
        <dbReference type="ChEBI" id="CHEBI:15377"/>
        <dbReference type="ChEBI" id="CHEBI:15378"/>
        <dbReference type="ChEBI" id="CHEBI:30616"/>
        <dbReference type="ChEBI" id="CHEBI:43474"/>
        <dbReference type="ChEBI" id="CHEBI:456216"/>
        <dbReference type="EC" id="5.6.2.4"/>
    </reaction>
</comment>
<dbReference type="InterPro" id="IPR027417">
    <property type="entry name" value="P-loop_NTPase"/>
</dbReference>
<comment type="subunit">
    <text evidence="12">Component of the replication restart primosome.</text>
</comment>
<dbReference type="GO" id="GO:0043138">
    <property type="term" value="F:3'-5' DNA helicase activity"/>
    <property type="evidence" value="ECO:0007669"/>
    <property type="project" value="UniProtKB-EC"/>
</dbReference>
<evidence type="ECO:0000256" key="6">
    <source>
        <dbReference type="ARBA" id="ARBA00022806"/>
    </source>
</evidence>
<keyword evidence="10 12" id="KW-0413">Isomerase</keyword>
<dbReference type="AlphaFoldDB" id="A0A0P7B2M1"/>
<dbReference type="Pfam" id="PF18319">
    <property type="entry name" value="Zn_ribbon_PriA"/>
    <property type="match status" value="1"/>
</dbReference>
<dbReference type="Pfam" id="PF00271">
    <property type="entry name" value="Helicase_C"/>
    <property type="match status" value="1"/>
</dbReference>
<dbReference type="PANTHER" id="PTHR30580:SF0">
    <property type="entry name" value="PRIMOSOMAL PROTEIN N"/>
    <property type="match status" value="1"/>
</dbReference>
<evidence type="ECO:0000256" key="12">
    <source>
        <dbReference type="HAMAP-Rule" id="MF_00983"/>
    </source>
</evidence>
<comment type="caution">
    <text evidence="14">The sequence shown here is derived from an EMBL/GenBank/DDBJ whole genome shotgun (WGS) entry which is preliminary data.</text>
</comment>
<dbReference type="OrthoDB" id="9759544at2"/>
<proteinExistence type="inferred from homology"/>
<comment type="function">
    <text evidence="12">Initiates the restart of stalled replication forks, which reloads the replicative helicase on sites other than the origin of replication. Recognizes and binds to abandoned replication forks and remodels them to uncover a helicase loading site. Promotes assembly of the primosome at these replication forks.</text>
</comment>
<organism evidence="14 15">
    <name type="scientific">Croceitalea dokdonensis DOKDO 023</name>
    <dbReference type="NCBI Taxonomy" id="1300341"/>
    <lineage>
        <taxon>Bacteria</taxon>
        <taxon>Pseudomonadati</taxon>
        <taxon>Bacteroidota</taxon>
        <taxon>Flavobacteriia</taxon>
        <taxon>Flavobacteriales</taxon>
        <taxon>Flavobacteriaceae</taxon>
        <taxon>Croceitalea</taxon>
    </lineage>
</organism>
<feature type="binding site" evidence="12">
    <location>
        <position position="537"/>
    </location>
    <ligand>
        <name>Zn(2+)</name>
        <dbReference type="ChEBI" id="CHEBI:29105"/>
        <label>2</label>
    </ligand>
</feature>
<keyword evidence="7 12" id="KW-0862">Zinc</keyword>
<keyword evidence="5 12" id="KW-0378">Hydrolase</keyword>
<dbReference type="STRING" id="1300341.I595_627"/>
<dbReference type="GO" id="GO:0003677">
    <property type="term" value="F:DNA binding"/>
    <property type="evidence" value="ECO:0007669"/>
    <property type="project" value="UniProtKB-UniRule"/>
</dbReference>
<comment type="similarity">
    <text evidence="12">Belongs to the helicase family. PriA subfamily.</text>
</comment>
<protein>
    <recommendedName>
        <fullName evidence="12">Replication restart protein PriA</fullName>
    </recommendedName>
    <alternativeName>
        <fullName evidence="12">ATP-dependent DNA helicase PriA</fullName>
        <ecNumber evidence="12">5.6.2.4</ecNumber>
    </alternativeName>
    <alternativeName>
        <fullName evidence="12">DNA 3'-5' helicase PriA</fullName>
    </alternativeName>
</protein>
<keyword evidence="1 12" id="KW-0639">Primosome</keyword>
<evidence type="ECO:0000256" key="8">
    <source>
        <dbReference type="ARBA" id="ARBA00022840"/>
    </source>
</evidence>
<evidence type="ECO:0000256" key="7">
    <source>
        <dbReference type="ARBA" id="ARBA00022833"/>
    </source>
</evidence>
<dbReference type="InterPro" id="IPR011545">
    <property type="entry name" value="DEAD/DEAH_box_helicase_dom"/>
</dbReference>
<evidence type="ECO:0000256" key="3">
    <source>
        <dbReference type="ARBA" id="ARBA00022723"/>
    </source>
</evidence>
<name>A0A0P7B2M1_9FLAO</name>
<feature type="binding site" evidence="12">
    <location>
        <position position="552"/>
    </location>
    <ligand>
        <name>Zn(2+)</name>
        <dbReference type="ChEBI" id="CHEBI:29105"/>
        <label>2</label>
    </ligand>
</feature>
<comment type="catalytic activity">
    <reaction evidence="12">
        <text>Couples ATP hydrolysis with the unwinding of duplex DNA by translocating in the 3'-5' direction.</text>
        <dbReference type="EC" id="5.6.2.4"/>
    </reaction>
</comment>
<dbReference type="Pfam" id="PF17764">
    <property type="entry name" value="PriA_3primeBD"/>
    <property type="match status" value="1"/>
</dbReference>
<evidence type="ECO:0000256" key="4">
    <source>
        <dbReference type="ARBA" id="ARBA00022741"/>
    </source>
</evidence>
<dbReference type="GO" id="GO:1990077">
    <property type="term" value="C:primosome complex"/>
    <property type="evidence" value="ECO:0007669"/>
    <property type="project" value="UniProtKB-UniRule"/>
</dbReference>